<dbReference type="RefSeq" id="WP_252742205.1">
    <property type="nucleotide sequence ID" value="NZ_JAMXIB010000013.1"/>
</dbReference>
<dbReference type="CDD" id="cd10448">
    <property type="entry name" value="GIY-YIG_unchar_3"/>
    <property type="match status" value="1"/>
</dbReference>
<dbReference type="Pfam" id="PF01541">
    <property type="entry name" value="GIY-YIG"/>
    <property type="match status" value="1"/>
</dbReference>
<evidence type="ECO:0000259" key="2">
    <source>
        <dbReference type="PROSITE" id="PS50164"/>
    </source>
</evidence>
<dbReference type="PROSITE" id="PS50164">
    <property type="entry name" value="GIY_YIG"/>
    <property type="match status" value="1"/>
</dbReference>
<dbReference type="SMART" id="SM00465">
    <property type="entry name" value="GIYc"/>
    <property type="match status" value="1"/>
</dbReference>
<comment type="caution">
    <text evidence="3">The sequence shown here is derived from an EMBL/GenBank/DDBJ whole genome shotgun (WGS) entry which is preliminary data.</text>
</comment>
<comment type="similarity">
    <text evidence="1">Belongs to the UPF0213 family.</text>
</comment>
<sequence length="99" mass="11796">MFFRYFVYITTNKNRTTLYVGVTGDIKARLAKHYQNSLKRSKAFAGKYNCYYLVYFEGFDSIHKAIAREKEIKAWRRQKKEQLISSFNPAWEFLNTGAF</sequence>
<dbReference type="Gene3D" id="3.40.1440.10">
    <property type="entry name" value="GIY-YIG endonuclease"/>
    <property type="match status" value="1"/>
</dbReference>
<feature type="domain" description="GIY-YIG" evidence="2">
    <location>
        <begin position="3"/>
        <end position="82"/>
    </location>
</feature>
<dbReference type="PANTHER" id="PTHR34477:SF5">
    <property type="entry name" value="BSL5627 PROTEIN"/>
    <property type="match status" value="1"/>
</dbReference>
<dbReference type="InterPro" id="IPR050190">
    <property type="entry name" value="UPF0213_domain"/>
</dbReference>
<reference evidence="3 4" key="1">
    <citation type="submission" date="2022-06" db="EMBL/GenBank/DDBJ databases">
        <authorList>
            <person name="Xuan X."/>
        </authorList>
    </citation>
    <scope>NUCLEOTIDE SEQUENCE [LARGE SCALE GENOMIC DNA]</scope>
    <source>
        <strain evidence="3 4">2V75</strain>
    </source>
</reference>
<dbReference type="PANTHER" id="PTHR34477">
    <property type="entry name" value="UPF0213 PROTEIN YHBQ"/>
    <property type="match status" value="1"/>
</dbReference>
<dbReference type="SUPFAM" id="SSF82771">
    <property type="entry name" value="GIY-YIG endonuclease"/>
    <property type="match status" value="1"/>
</dbReference>
<protein>
    <submittedName>
        <fullName evidence="3">GIY-YIG nuclease family protein</fullName>
    </submittedName>
</protein>
<name>A0ABT1B336_9FLAO</name>
<keyword evidence="4" id="KW-1185">Reference proteome</keyword>
<evidence type="ECO:0000313" key="4">
    <source>
        <dbReference type="Proteomes" id="UP001206312"/>
    </source>
</evidence>
<dbReference type="Proteomes" id="UP001206312">
    <property type="component" value="Unassembled WGS sequence"/>
</dbReference>
<accession>A0ABT1B336</accession>
<evidence type="ECO:0000313" key="3">
    <source>
        <dbReference type="EMBL" id="MCO5725833.1"/>
    </source>
</evidence>
<organism evidence="3 4">
    <name type="scientific">Robiginitalea marina</name>
    <dbReference type="NCBI Taxonomy" id="2954105"/>
    <lineage>
        <taxon>Bacteria</taxon>
        <taxon>Pseudomonadati</taxon>
        <taxon>Bacteroidota</taxon>
        <taxon>Flavobacteriia</taxon>
        <taxon>Flavobacteriales</taxon>
        <taxon>Flavobacteriaceae</taxon>
        <taxon>Robiginitalea</taxon>
    </lineage>
</organism>
<gene>
    <name evidence="3" type="ORF">NG653_13275</name>
</gene>
<evidence type="ECO:0000256" key="1">
    <source>
        <dbReference type="ARBA" id="ARBA00007435"/>
    </source>
</evidence>
<dbReference type="InterPro" id="IPR000305">
    <property type="entry name" value="GIY-YIG_endonuc"/>
</dbReference>
<proteinExistence type="inferred from homology"/>
<dbReference type="InterPro" id="IPR035901">
    <property type="entry name" value="GIY-YIG_endonuc_sf"/>
</dbReference>
<dbReference type="EMBL" id="JAMXIB010000013">
    <property type="protein sequence ID" value="MCO5725833.1"/>
    <property type="molecule type" value="Genomic_DNA"/>
</dbReference>